<evidence type="ECO:0000259" key="10">
    <source>
        <dbReference type="PROSITE" id="PS51554"/>
    </source>
</evidence>
<feature type="domain" description="PFL" evidence="10">
    <location>
        <begin position="1"/>
        <end position="15"/>
    </location>
</feature>
<dbReference type="EC" id="2.3.1.54" evidence="3"/>
<dbReference type="SUPFAM" id="SSF51998">
    <property type="entry name" value="PFL-like glycyl radical enzymes"/>
    <property type="match status" value="1"/>
</dbReference>
<dbReference type="Gene3D" id="3.20.70.20">
    <property type="match status" value="1"/>
</dbReference>
<evidence type="ECO:0000313" key="11">
    <source>
        <dbReference type="EMBL" id="KYC41903.1"/>
    </source>
</evidence>
<keyword evidence="5" id="KW-0808">Transferase</keyword>
<dbReference type="EMBL" id="ANNX02000020">
    <property type="protein sequence ID" value="KYC41903.1"/>
    <property type="molecule type" value="Genomic_DNA"/>
</dbReference>
<keyword evidence="6" id="KW-0556">Organic radical</keyword>
<sequence length="113" mass="12348">MVYGKKTGNTPDGRKAGEPFAPRNNPMYGYDIKDASLLQRRFPKASLAFVAKLPYQHSQDGISNTFSFVPSAVGKTEDIQIHKLVSNQIVSTINDSYVRVCGQLSQAVARTAA</sequence>
<evidence type="ECO:0000256" key="3">
    <source>
        <dbReference type="ARBA" id="ARBA00013214"/>
    </source>
</evidence>
<keyword evidence="12" id="KW-1185">Reference proteome</keyword>
<name>A0A139XB74_9CYAN</name>
<evidence type="ECO:0000256" key="2">
    <source>
        <dbReference type="ARBA" id="ARBA00008375"/>
    </source>
</evidence>
<feature type="region of interest" description="Disordered" evidence="9">
    <location>
        <begin position="1"/>
        <end position="24"/>
    </location>
</feature>
<evidence type="ECO:0000256" key="9">
    <source>
        <dbReference type="SAM" id="MobiDB-lite"/>
    </source>
</evidence>
<keyword evidence="7" id="KW-0012">Acyltransferase</keyword>
<accession>A0A139XB74</accession>
<dbReference type="PROSITE" id="PS51554">
    <property type="entry name" value="PFL"/>
    <property type="match status" value="1"/>
</dbReference>
<evidence type="ECO:0000256" key="1">
    <source>
        <dbReference type="ARBA" id="ARBA00004496"/>
    </source>
</evidence>
<evidence type="ECO:0000256" key="5">
    <source>
        <dbReference type="ARBA" id="ARBA00022679"/>
    </source>
</evidence>
<proteinExistence type="inferred from homology"/>
<dbReference type="PANTHER" id="PTHR30191:SF0">
    <property type="entry name" value="FORMATE ACETYLTRANSFERASE 1"/>
    <property type="match status" value="1"/>
</dbReference>
<protein>
    <recommendedName>
        <fullName evidence="3">formate C-acetyltransferase</fullName>
        <ecNumber evidence="3">2.3.1.54</ecNumber>
    </recommendedName>
</protein>
<keyword evidence="4" id="KW-0963">Cytoplasm</keyword>
<dbReference type="InterPro" id="IPR004184">
    <property type="entry name" value="PFL_dom"/>
</dbReference>
<dbReference type="GO" id="GO:0005829">
    <property type="term" value="C:cytosol"/>
    <property type="evidence" value="ECO:0007669"/>
    <property type="project" value="TreeGrafter"/>
</dbReference>
<comment type="subcellular location">
    <subcellularLocation>
        <location evidence="1">Cytoplasm</location>
    </subcellularLocation>
</comment>
<evidence type="ECO:0000256" key="6">
    <source>
        <dbReference type="ARBA" id="ARBA00022818"/>
    </source>
</evidence>
<dbReference type="InterPro" id="IPR050244">
    <property type="entry name" value="Auton_GlycylRad_Cofactor"/>
</dbReference>
<comment type="caution">
    <text evidence="11">The sequence shown here is derived from an EMBL/GenBank/DDBJ whole genome shotgun (WGS) entry which is preliminary data.</text>
</comment>
<dbReference type="STRING" id="128403.WA1_17955"/>
<reference evidence="11 12" key="1">
    <citation type="journal article" date="2013" name="Genome Biol. Evol.">
        <title>Genomes of Stigonematalean cyanobacteria (subsection V) and the evolution of oxygenic photosynthesis from prokaryotes to plastids.</title>
        <authorList>
            <person name="Dagan T."/>
            <person name="Roettger M."/>
            <person name="Stucken K."/>
            <person name="Landan G."/>
            <person name="Koch R."/>
            <person name="Major P."/>
            <person name="Gould S.B."/>
            <person name="Goremykin V.V."/>
            <person name="Rippka R."/>
            <person name="Tandeau de Marsac N."/>
            <person name="Gugger M."/>
            <person name="Lockhart P.J."/>
            <person name="Allen J.F."/>
            <person name="Brune I."/>
            <person name="Maus I."/>
            <person name="Puhler A."/>
            <person name="Martin W.F."/>
        </authorList>
    </citation>
    <scope>NUCLEOTIDE SEQUENCE [LARGE SCALE GENOMIC DNA]</scope>
    <source>
        <strain evidence="11 12">PCC 7110</strain>
    </source>
</reference>
<evidence type="ECO:0000313" key="12">
    <source>
        <dbReference type="Proteomes" id="UP000076925"/>
    </source>
</evidence>
<gene>
    <name evidence="11" type="ORF">WA1_17955</name>
</gene>
<evidence type="ECO:0000256" key="7">
    <source>
        <dbReference type="ARBA" id="ARBA00023315"/>
    </source>
</evidence>
<dbReference type="PANTHER" id="PTHR30191">
    <property type="entry name" value="FORMATE ACETYLTRANSFERASE"/>
    <property type="match status" value="1"/>
</dbReference>
<dbReference type="Pfam" id="PF01228">
    <property type="entry name" value="Gly_radical"/>
    <property type="match status" value="1"/>
</dbReference>
<comment type="catalytic activity">
    <reaction evidence="8">
        <text>formate + acetyl-CoA = pyruvate + CoA</text>
        <dbReference type="Rhea" id="RHEA:11844"/>
        <dbReference type="ChEBI" id="CHEBI:15361"/>
        <dbReference type="ChEBI" id="CHEBI:15740"/>
        <dbReference type="ChEBI" id="CHEBI:57287"/>
        <dbReference type="ChEBI" id="CHEBI:57288"/>
        <dbReference type="EC" id="2.3.1.54"/>
    </reaction>
</comment>
<dbReference type="Proteomes" id="UP000076925">
    <property type="component" value="Unassembled WGS sequence"/>
</dbReference>
<comment type="similarity">
    <text evidence="2">Belongs to the glycyl radical enzyme (GRE) family. PFL subfamily.</text>
</comment>
<dbReference type="AlphaFoldDB" id="A0A139XB74"/>
<dbReference type="InterPro" id="IPR001150">
    <property type="entry name" value="Gly_radical"/>
</dbReference>
<dbReference type="GO" id="GO:0008861">
    <property type="term" value="F:formate C-acetyltransferase activity"/>
    <property type="evidence" value="ECO:0007669"/>
    <property type="project" value="UniProtKB-EC"/>
</dbReference>
<evidence type="ECO:0000256" key="4">
    <source>
        <dbReference type="ARBA" id="ARBA00022490"/>
    </source>
</evidence>
<evidence type="ECO:0000256" key="8">
    <source>
        <dbReference type="ARBA" id="ARBA00049029"/>
    </source>
</evidence>
<organism evidence="11 12">
    <name type="scientific">Scytonema hofmannii PCC 7110</name>
    <dbReference type="NCBI Taxonomy" id="128403"/>
    <lineage>
        <taxon>Bacteria</taxon>
        <taxon>Bacillati</taxon>
        <taxon>Cyanobacteriota</taxon>
        <taxon>Cyanophyceae</taxon>
        <taxon>Nostocales</taxon>
        <taxon>Scytonemataceae</taxon>
        <taxon>Scytonema</taxon>
    </lineage>
</organism>